<gene>
    <name evidence="2" type="ORF">MRM75_22630</name>
</gene>
<evidence type="ECO:0000313" key="2">
    <source>
        <dbReference type="EMBL" id="XAG69337.1"/>
    </source>
</evidence>
<sequence>MGLKPYLLLACLCVSSGVLAKNESVKISVGQEGNYRVVNVTGLANELTINKVVVNRGQCRASWGDPVKPYTLKFGATQSYRYMLYNSLNGNRYHCDVVEIVVETDQGNWIFTPTS</sequence>
<feature type="signal peptide" evidence="1">
    <location>
        <begin position="1"/>
        <end position="20"/>
    </location>
</feature>
<dbReference type="EMBL" id="CP095353">
    <property type="protein sequence ID" value="XAG69337.1"/>
    <property type="molecule type" value="Genomic_DNA"/>
</dbReference>
<dbReference type="AlphaFoldDB" id="A0AAU6U5G3"/>
<protein>
    <submittedName>
        <fullName evidence="2">Uncharacterized protein</fullName>
    </submittedName>
</protein>
<accession>A0AAU6U5G3</accession>
<organism evidence="2">
    <name type="scientific">bacterium 19CA06SA08-2</name>
    <dbReference type="NCBI Taxonomy" id="2920658"/>
    <lineage>
        <taxon>Bacteria</taxon>
    </lineage>
</organism>
<name>A0AAU6U5G3_UNCXX</name>
<proteinExistence type="predicted"/>
<reference evidence="2" key="1">
    <citation type="submission" date="2022-03" db="EMBL/GenBank/DDBJ databases">
        <title>Sea Food Isolates.</title>
        <authorList>
            <person name="Li c."/>
        </authorList>
    </citation>
    <scope>NUCLEOTIDE SEQUENCE</scope>
    <source>
        <strain evidence="2">19CA06SA08-2</strain>
    </source>
</reference>
<evidence type="ECO:0000256" key="1">
    <source>
        <dbReference type="SAM" id="SignalP"/>
    </source>
</evidence>
<feature type="chain" id="PRO_5043481564" evidence="1">
    <location>
        <begin position="21"/>
        <end position="115"/>
    </location>
</feature>
<keyword evidence="1" id="KW-0732">Signal</keyword>